<keyword evidence="4 6" id="KW-0472">Membrane</keyword>
<feature type="compositionally biased region" description="Low complexity" evidence="5">
    <location>
        <begin position="83"/>
        <end position="98"/>
    </location>
</feature>
<feature type="transmembrane region" description="Helical" evidence="6">
    <location>
        <begin position="283"/>
        <end position="301"/>
    </location>
</feature>
<evidence type="ECO:0000313" key="8">
    <source>
        <dbReference type="EMBL" id="KAK2549682.1"/>
    </source>
</evidence>
<feature type="transmembrane region" description="Helical" evidence="6">
    <location>
        <begin position="382"/>
        <end position="405"/>
    </location>
</feature>
<gene>
    <name evidence="8" type="ORF">P5673_029804</name>
</gene>
<evidence type="ECO:0000256" key="4">
    <source>
        <dbReference type="ARBA" id="ARBA00023136"/>
    </source>
</evidence>
<feature type="transmembrane region" description="Helical" evidence="6">
    <location>
        <begin position="342"/>
        <end position="362"/>
    </location>
</feature>
<evidence type="ECO:0000313" key="9">
    <source>
        <dbReference type="Proteomes" id="UP001249851"/>
    </source>
</evidence>
<feature type="transmembrane region" description="Helical" evidence="6">
    <location>
        <begin position="241"/>
        <end position="263"/>
    </location>
</feature>
<feature type="domain" description="Amino acid transporter transmembrane" evidence="7">
    <location>
        <begin position="106"/>
        <end position="337"/>
    </location>
</feature>
<evidence type="ECO:0000256" key="5">
    <source>
        <dbReference type="SAM" id="MobiDB-lite"/>
    </source>
</evidence>
<dbReference type="PANTHER" id="PTHR22950">
    <property type="entry name" value="AMINO ACID TRANSPORTER"/>
    <property type="match status" value="1"/>
</dbReference>
<dbReference type="AlphaFoldDB" id="A0AAD9PV23"/>
<dbReference type="Pfam" id="PF01490">
    <property type="entry name" value="Aa_trans"/>
    <property type="match status" value="2"/>
</dbReference>
<dbReference type="GO" id="GO:0005774">
    <property type="term" value="C:vacuolar membrane"/>
    <property type="evidence" value="ECO:0007669"/>
    <property type="project" value="TreeGrafter"/>
</dbReference>
<dbReference type="InterPro" id="IPR013057">
    <property type="entry name" value="AA_transpt_TM"/>
</dbReference>
<protein>
    <submittedName>
        <fullName evidence="8">Proton-coupled amino acid transporter 1</fullName>
    </submittedName>
</protein>
<evidence type="ECO:0000256" key="2">
    <source>
        <dbReference type="ARBA" id="ARBA00022692"/>
    </source>
</evidence>
<proteinExistence type="predicted"/>
<feature type="transmembrane region" description="Helical" evidence="6">
    <location>
        <begin position="313"/>
        <end position="336"/>
    </location>
</feature>
<keyword evidence="3 6" id="KW-1133">Transmembrane helix</keyword>
<dbReference type="PANTHER" id="PTHR22950:SF349">
    <property type="entry name" value="AMINO ACID TRANSPORTER TRANSMEMBRANE DOMAIN-CONTAINING PROTEIN"/>
    <property type="match status" value="1"/>
</dbReference>
<keyword evidence="2 6" id="KW-0812">Transmembrane</keyword>
<feature type="transmembrane region" description="Helical" evidence="6">
    <location>
        <begin position="183"/>
        <end position="205"/>
    </location>
</feature>
<organism evidence="8 9">
    <name type="scientific">Acropora cervicornis</name>
    <name type="common">Staghorn coral</name>
    <dbReference type="NCBI Taxonomy" id="6130"/>
    <lineage>
        <taxon>Eukaryota</taxon>
        <taxon>Metazoa</taxon>
        <taxon>Cnidaria</taxon>
        <taxon>Anthozoa</taxon>
        <taxon>Hexacorallia</taxon>
        <taxon>Scleractinia</taxon>
        <taxon>Astrocoeniina</taxon>
        <taxon>Acroporidae</taxon>
        <taxon>Acropora</taxon>
    </lineage>
</organism>
<evidence type="ECO:0000256" key="1">
    <source>
        <dbReference type="ARBA" id="ARBA00004141"/>
    </source>
</evidence>
<feature type="region of interest" description="Disordered" evidence="5">
    <location>
        <begin position="57"/>
        <end position="104"/>
    </location>
</feature>
<dbReference type="GO" id="GO:0015179">
    <property type="term" value="F:L-amino acid transmembrane transporter activity"/>
    <property type="evidence" value="ECO:0007669"/>
    <property type="project" value="TreeGrafter"/>
</dbReference>
<name>A0AAD9PV23_ACRCE</name>
<feature type="transmembrane region" description="Helical" evidence="6">
    <location>
        <begin position="217"/>
        <end position="234"/>
    </location>
</feature>
<reference evidence="8" key="1">
    <citation type="journal article" date="2023" name="G3 (Bethesda)">
        <title>Whole genome assembly and annotation of the endangered Caribbean coral Acropora cervicornis.</title>
        <authorList>
            <person name="Selwyn J.D."/>
            <person name="Vollmer S.V."/>
        </authorList>
    </citation>
    <scope>NUCLEOTIDE SEQUENCE</scope>
    <source>
        <strain evidence="8">K2</strain>
    </source>
</reference>
<sequence length="455" mass="50246">MVANPLRKVHETCVIQIHEFWPKNSSLTPAGKLPELFLDTAEEICALQEGNDHETTAQAELHEPDADENTSLVREQDGKRSYKSSSKASIASESTAASGREHLEGTTTNMQTLMHLWRGNVGTGMLGLPEAIMHAGIVVGPLGLLLVAVVTIHCMHLLVQCSRVLCQRTGEVALGYGEVAEEVVVNVFLCMSQLGFCCVYFVFIAENLQQVSNALDSQTWMAILLLPIILLSFIRDLRTLVPFSIVANICCGISLVIIFQYLVRNISHSDKLPAFAGWKDLPVFFGITLYAFEGIGVVLPIENKMSTPQDYRLVISIGMGVVTIIFAIIGILGYLIYSAVRLLFSTCIFLTYFLQFYVPMMIIQPPILKRIMAVSIPQLDNFISLVGSISCTALAIIFPIFIHILTLTSEGDGRVSVTIFFKDAAIMLMGVLMFMFGTYTSVARIIERYENGQNK</sequence>
<evidence type="ECO:0000256" key="6">
    <source>
        <dbReference type="SAM" id="Phobius"/>
    </source>
</evidence>
<evidence type="ECO:0000259" key="7">
    <source>
        <dbReference type="Pfam" id="PF01490"/>
    </source>
</evidence>
<accession>A0AAD9PV23</accession>
<feature type="domain" description="Amino acid transporter transmembrane" evidence="7">
    <location>
        <begin position="371"/>
        <end position="441"/>
    </location>
</feature>
<keyword evidence="9" id="KW-1185">Reference proteome</keyword>
<comment type="caution">
    <text evidence="8">The sequence shown here is derived from an EMBL/GenBank/DDBJ whole genome shotgun (WGS) entry which is preliminary data.</text>
</comment>
<feature type="transmembrane region" description="Helical" evidence="6">
    <location>
        <begin position="131"/>
        <end position="159"/>
    </location>
</feature>
<evidence type="ECO:0000256" key="3">
    <source>
        <dbReference type="ARBA" id="ARBA00022989"/>
    </source>
</evidence>
<comment type="subcellular location">
    <subcellularLocation>
        <location evidence="1">Membrane</location>
        <topology evidence="1">Multi-pass membrane protein</topology>
    </subcellularLocation>
</comment>
<reference evidence="8" key="2">
    <citation type="journal article" date="2023" name="Science">
        <title>Genomic signatures of disease resistance in endangered staghorn corals.</title>
        <authorList>
            <person name="Vollmer S.V."/>
            <person name="Selwyn J.D."/>
            <person name="Despard B.A."/>
            <person name="Roesel C.L."/>
        </authorList>
    </citation>
    <scope>NUCLEOTIDE SEQUENCE</scope>
    <source>
        <strain evidence="8">K2</strain>
    </source>
</reference>
<dbReference type="Proteomes" id="UP001249851">
    <property type="component" value="Unassembled WGS sequence"/>
</dbReference>
<dbReference type="EMBL" id="JARQWQ010000122">
    <property type="protein sequence ID" value="KAK2549682.1"/>
    <property type="molecule type" value="Genomic_DNA"/>
</dbReference>
<feature type="transmembrane region" description="Helical" evidence="6">
    <location>
        <begin position="425"/>
        <end position="446"/>
    </location>
</feature>